<keyword evidence="2" id="KW-1185">Reference proteome</keyword>
<sequence length="102" mass="11555">MEEGRIGGDEVGEETKKLSEVVKECVSRWYKETLKEAQDGDIKMQALVSQMYFNGYDLLSVSGMVAGEVFLQFRLLVKNTQATVLVTRIRDEFRVVDCTQLG</sequence>
<dbReference type="AlphaFoldDB" id="A0A565B6E2"/>
<comment type="caution">
    <text evidence="1">The sequence shown here is derived from an EMBL/GenBank/DDBJ whole genome shotgun (WGS) entry which is preliminary data.</text>
</comment>
<organism evidence="1 2">
    <name type="scientific">Arabis nemorensis</name>
    <dbReference type="NCBI Taxonomy" id="586526"/>
    <lineage>
        <taxon>Eukaryota</taxon>
        <taxon>Viridiplantae</taxon>
        <taxon>Streptophyta</taxon>
        <taxon>Embryophyta</taxon>
        <taxon>Tracheophyta</taxon>
        <taxon>Spermatophyta</taxon>
        <taxon>Magnoliopsida</taxon>
        <taxon>eudicotyledons</taxon>
        <taxon>Gunneridae</taxon>
        <taxon>Pentapetalae</taxon>
        <taxon>rosids</taxon>
        <taxon>malvids</taxon>
        <taxon>Brassicales</taxon>
        <taxon>Brassicaceae</taxon>
        <taxon>Arabideae</taxon>
        <taxon>Arabis</taxon>
    </lineage>
</organism>
<dbReference type="Proteomes" id="UP000489600">
    <property type="component" value="Unassembled WGS sequence"/>
</dbReference>
<proteinExistence type="predicted"/>
<dbReference type="PANTHER" id="PTHR36792:SF5">
    <property type="entry name" value="SEL1 REPEAT PROTEIN"/>
    <property type="match status" value="1"/>
</dbReference>
<gene>
    <name evidence="1" type="ORF">ANE_LOCUS7358</name>
</gene>
<accession>A0A565B6E2</accession>
<protein>
    <submittedName>
        <fullName evidence="1">Uncharacterized protein</fullName>
    </submittedName>
</protein>
<dbReference type="PANTHER" id="PTHR36792">
    <property type="entry name" value="EXPRESSED PROTEIN"/>
    <property type="match status" value="1"/>
</dbReference>
<name>A0A565B6E2_9BRAS</name>
<evidence type="ECO:0000313" key="2">
    <source>
        <dbReference type="Proteomes" id="UP000489600"/>
    </source>
</evidence>
<dbReference type="OrthoDB" id="2384430at2759"/>
<reference evidence="1" key="1">
    <citation type="submission" date="2019-07" db="EMBL/GenBank/DDBJ databases">
        <authorList>
            <person name="Dittberner H."/>
        </authorList>
    </citation>
    <scope>NUCLEOTIDE SEQUENCE [LARGE SCALE GENOMIC DNA]</scope>
</reference>
<evidence type="ECO:0000313" key="1">
    <source>
        <dbReference type="EMBL" id="VVA96913.1"/>
    </source>
</evidence>
<dbReference type="EMBL" id="CABITT030000003">
    <property type="protein sequence ID" value="VVA96913.1"/>
    <property type="molecule type" value="Genomic_DNA"/>
</dbReference>